<dbReference type="PANTHER" id="PTHR21600">
    <property type="entry name" value="MITOCHONDRIAL RNA PSEUDOURIDINE SYNTHASE"/>
    <property type="match status" value="1"/>
</dbReference>
<evidence type="ECO:0000259" key="2">
    <source>
        <dbReference type="Pfam" id="PF00849"/>
    </source>
</evidence>
<dbReference type="InterPro" id="IPR050188">
    <property type="entry name" value="RluA_PseudoU_synthase"/>
</dbReference>
<dbReference type="Pfam" id="PF00849">
    <property type="entry name" value="PseudoU_synth_2"/>
    <property type="match status" value="1"/>
</dbReference>
<dbReference type="Proteomes" id="UP001275932">
    <property type="component" value="Unassembled WGS sequence"/>
</dbReference>
<protein>
    <submittedName>
        <fullName evidence="3">RluA family pseudouridine synthase</fullName>
    </submittedName>
</protein>
<comment type="similarity">
    <text evidence="1">Belongs to the pseudouridine synthase RluA family.</text>
</comment>
<dbReference type="InterPro" id="IPR006224">
    <property type="entry name" value="PsdUridine_synth_RluA-like_CS"/>
</dbReference>
<reference evidence="3 4" key="1">
    <citation type="submission" date="2022-03" db="EMBL/GenBank/DDBJ databases">
        <title>Novel taxa within the pig intestine.</title>
        <authorList>
            <person name="Wylensek D."/>
            <person name="Bishof K."/>
            <person name="Afrizal A."/>
            <person name="Clavel T."/>
        </authorList>
    </citation>
    <scope>NUCLEOTIDE SEQUENCE [LARGE SCALE GENOMIC DNA]</scope>
    <source>
        <strain evidence="3 4">CLA-KB-P66</strain>
    </source>
</reference>
<keyword evidence="4" id="KW-1185">Reference proteome</keyword>
<sequence>MDIRDFIDKIPFARKAQAVAFDPCGLIAISKGSGIMSHPNPNPKDNMTPSILRAKYNFKEEYFSWKAEGCEENLHLYLINRLDSPTSGIMLASANKELAAELKKAFKEKSAKKTYYAICVGRPFGKEGEWNDFLDIKRFGNFVRGKTGGGTRAITRFAFERIDENKLMLSLMRLEPKTGRTHQLRIQCASHKLPILGDETYGDFEANRRLRRLAGAKRMYLHCAKTEVEFEFNGKKINFCAEDKLPQSFKDIIEFNGEILIKKMGKI</sequence>
<evidence type="ECO:0000256" key="1">
    <source>
        <dbReference type="ARBA" id="ARBA00010876"/>
    </source>
</evidence>
<dbReference type="RefSeq" id="WP_370397098.1">
    <property type="nucleotide sequence ID" value="NZ_JALBUT010000005.1"/>
</dbReference>
<dbReference type="InterPro" id="IPR006145">
    <property type="entry name" value="PsdUridine_synth_RsuA/RluA"/>
</dbReference>
<dbReference type="PROSITE" id="PS01129">
    <property type="entry name" value="PSI_RLU"/>
    <property type="match status" value="1"/>
</dbReference>
<proteinExistence type="inferred from homology"/>
<evidence type="ECO:0000313" key="4">
    <source>
        <dbReference type="Proteomes" id="UP001275932"/>
    </source>
</evidence>
<dbReference type="Gene3D" id="3.30.2350.10">
    <property type="entry name" value="Pseudouridine synthase"/>
    <property type="match status" value="1"/>
</dbReference>
<dbReference type="PANTHER" id="PTHR21600:SF87">
    <property type="entry name" value="RNA PSEUDOURIDYLATE SYNTHASE DOMAIN-CONTAINING PROTEIN 1"/>
    <property type="match status" value="1"/>
</dbReference>
<dbReference type="CDD" id="cd02869">
    <property type="entry name" value="PseudoU_synth_RluA_like"/>
    <property type="match status" value="1"/>
</dbReference>
<evidence type="ECO:0000313" key="3">
    <source>
        <dbReference type="EMBL" id="MDX8415652.1"/>
    </source>
</evidence>
<name>A0ABU4WGH1_9BACT</name>
<accession>A0ABU4WGH1</accession>
<dbReference type="SUPFAM" id="SSF55120">
    <property type="entry name" value="Pseudouridine synthase"/>
    <property type="match status" value="1"/>
</dbReference>
<organism evidence="3 4">
    <name type="scientific">Intestinicryptomonas porci</name>
    <dbReference type="NCBI Taxonomy" id="2926320"/>
    <lineage>
        <taxon>Bacteria</taxon>
        <taxon>Pseudomonadati</taxon>
        <taxon>Verrucomicrobiota</taxon>
        <taxon>Opitutia</taxon>
        <taxon>Opitutales</taxon>
        <taxon>Intestinicryptomonaceae</taxon>
        <taxon>Intestinicryptomonas</taxon>
    </lineage>
</organism>
<gene>
    <name evidence="3" type="ORF">MOX91_05595</name>
</gene>
<dbReference type="InterPro" id="IPR020103">
    <property type="entry name" value="PsdUridine_synth_cat_dom_sf"/>
</dbReference>
<dbReference type="EMBL" id="JALBUT010000005">
    <property type="protein sequence ID" value="MDX8415652.1"/>
    <property type="molecule type" value="Genomic_DNA"/>
</dbReference>
<feature type="domain" description="Pseudouridine synthase RsuA/RluA-like" evidence="2">
    <location>
        <begin position="26"/>
        <end position="190"/>
    </location>
</feature>
<comment type="caution">
    <text evidence="3">The sequence shown here is derived from an EMBL/GenBank/DDBJ whole genome shotgun (WGS) entry which is preliminary data.</text>
</comment>